<name>A0A1I7KDA6_9GAMM</name>
<reference evidence="3" key="1">
    <citation type="submission" date="2016-10" db="EMBL/GenBank/DDBJ databases">
        <authorList>
            <person name="Varghese N."/>
            <person name="Submissions S."/>
        </authorList>
    </citation>
    <scope>NUCLEOTIDE SEQUENCE [LARGE SCALE GENOMIC DNA]</scope>
    <source>
        <strain evidence="3">CGMCC 1.6981</strain>
    </source>
</reference>
<evidence type="ECO:0000313" key="2">
    <source>
        <dbReference type="EMBL" id="SFU95346.1"/>
    </source>
</evidence>
<organism evidence="2 3">
    <name type="scientific">Halomonas korlensis</name>
    <dbReference type="NCBI Taxonomy" id="463301"/>
    <lineage>
        <taxon>Bacteria</taxon>
        <taxon>Pseudomonadati</taxon>
        <taxon>Pseudomonadota</taxon>
        <taxon>Gammaproteobacteria</taxon>
        <taxon>Oceanospirillales</taxon>
        <taxon>Halomonadaceae</taxon>
        <taxon>Halomonas</taxon>
    </lineage>
</organism>
<dbReference type="EMBL" id="FPBP01000018">
    <property type="protein sequence ID" value="SFU95346.1"/>
    <property type="molecule type" value="Genomic_DNA"/>
</dbReference>
<dbReference type="InterPro" id="IPR050706">
    <property type="entry name" value="Cyclic-di-GMP_PDE-like"/>
</dbReference>
<dbReference type="Proteomes" id="UP000198693">
    <property type="component" value="Unassembled WGS sequence"/>
</dbReference>
<dbReference type="STRING" id="463301.SAMN04487955_1189"/>
<dbReference type="Gene3D" id="3.20.20.450">
    <property type="entry name" value="EAL domain"/>
    <property type="match status" value="1"/>
</dbReference>
<keyword evidence="3" id="KW-1185">Reference proteome</keyword>
<dbReference type="PROSITE" id="PS50883">
    <property type="entry name" value="EAL"/>
    <property type="match status" value="1"/>
</dbReference>
<dbReference type="InterPro" id="IPR001633">
    <property type="entry name" value="EAL_dom"/>
</dbReference>
<dbReference type="Pfam" id="PF00563">
    <property type="entry name" value="EAL"/>
    <property type="match status" value="1"/>
</dbReference>
<dbReference type="CDD" id="cd01948">
    <property type="entry name" value="EAL"/>
    <property type="match status" value="1"/>
</dbReference>
<protein>
    <submittedName>
        <fullName evidence="2">EAL domain, c-di-GMP-specific phosphodiesterase class I (Or its enzymatically inactive variant)</fullName>
    </submittedName>
</protein>
<accession>A0A1I7KDA6</accession>
<sequence>MSLAAQCQPHDHVVQFYADATTLPEAVADFLESGARIGERLVVLLTPIHRSALLEQLEARGLNTQAAMASGELVAKDARSLLSAIMRDDMPDKVLFERHLLADIEAGSPRPTRAFGELVNLLCADGNAEAAVRLEALWHAACQRLPLTLLCSYDLQHFRRPGDKNAFQAICDHHSRVLPGEGFCQLVPDQQLREVSRLQQQAQVLRHEVATREQAERNLVAVQQLCDEKLQAFADQAFHDALMRHANLARGLDPYRGLRPDRLAIHALGDPGPDHLARQRALREAPKRGEFALHYCPLLCAQSGQIVALSAQPRWHSPDFGMLAPSCWMPIAEENDQLAELCRWVLLDICRHARDWVEAGANMRVAALLTSEDLLNGDLVDGVNETLTRSGLPAEWFELELPESTLMRDPRRTQEVLERLKALGVGVVVDAFGSRHSMLDHISRFPIDTLKLDEHFIHGCLDNARHQAIVRSVIALAHERGIRVTANGVATRAQADYLGRQGCDYLQGSLWSRMEYSEHIAMT</sequence>
<dbReference type="RefSeq" id="WP_089797393.1">
    <property type="nucleotide sequence ID" value="NZ_FPBP01000018.1"/>
</dbReference>
<dbReference type="GO" id="GO:0071111">
    <property type="term" value="F:cyclic-guanylate-specific phosphodiesterase activity"/>
    <property type="evidence" value="ECO:0007669"/>
    <property type="project" value="InterPro"/>
</dbReference>
<evidence type="ECO:0000259" key="1">
    <source>
        <dbReference type="PROSITE" id="PS50883"/>
    </source>
</evidence>
<gene>
    <name evidence="2" type="ORF">SAMN04487955_1189</name>
</gene>
<dbReference type="PANTHER" id="PTHR33121">
    <property type="entry name" value="CYCLIC DI-GMP PHOSPHODIESTERASE PDEF"/>
    <property type="match status" value="1"/>
</dbReference>
<dbReference type="Pfam" id="PF14417">
    <property type="entry name" value="MEDS"/>
    <property type="match status" value="1"/>
</dbReference>
<dbReference type="InterPro" id="IPR035919">
    <property type="entry name" value="EAL_sf"/>
</dbReference>
<dbReference type="AlphaFoldDB" id="A0A1I7KDA6"/>
<dbReference type="PANTHER" id="PTHR33121:SF70">
    <property type="entry name" value="SIGNALING PROTEIN YKOW"/>
    <property type="match status" value="1"/>
</dbReference>
<dbReference type="OrthoDB" id="6137439at2"/>
<dbReference type="SUPFAM" id="SSF141868">
    <property type="entry name" value="EAL domain-like"/>
    <property type="match status" value="1"/>
</dbReference>
<dbReference type="InterPro" id="IPR025847">
    <property type="entry name" value="MEDS_domain"/>
</dbReference>
<feature type="domain" description="EAL" evidence="1">
    <location>
        <begin position="275"/>
        <end position="523"/>
    </location>
</feature>
<proteinExistence type="predicted"/>
<evidence type="ECO:0000313" key="3">
    <source>
        <dbReference type="Proteomes" id="UP000198693"/>
    </source>
</evidence>
<dbReference type="SMART" id="SM00052">
    <property type="entry name" value="EAL"/>
    <property type="match status" value="1"/>
</dbReference>